<reference evidence="2" key="3">
    <citation type="journal article" date="2000" name="Genome Res.">
        <title>RIKEN integrated sequence analysis (RISA) system--384-format sequencing pipeline with 384 multicapillary sequencer.</title>
        <authorList>
            <person name="Shibata K."/>
            <person name="Itoh M."/>
            <person name="Aizawa K."/>
            <person name="Nagaoka S."/>
            <person name="Sasaki N."/>
            <person name="Carninci P."/>
            <person name="Konno H."/>
            <person name="Akiyama J."/>
            <person name="Nishi K."/>
            <person name="Kitsunai T."/>
            <person name="Tashiro H."/>
            <person name="Itoh M."/>
            <person name="Sumi N."/>
            <person name="Ishii Y."/>
            <person name="Nakamura S."/>
            <person name="Hazama M."/>
            <person name="Nishine T."/>
            <person name="Harada A."/>
            <person name="Yamamoto R."/>
            <person name="Matsumoto H."/>
            <person name="Sakaguchi S."/>
            <person name="Ikegami T."/>
            <person name="Kashiwagi K."/>
            <person name="Fujiwake S."/>
            <person name="Inoue K."/>
            <person name="Togawa Y."/>
            <person name="Izawa M."/>
            <person name="Ohara E."/>
            <person name="Watahiki M."/>
            <person name="Yoneda Y."/>
            <person name="Ishikawa T."/>
            <person name="Ozawa K."/>
            <person name="Tanaka T."/>
            <person name="Matsuura S."/>
            <person name="Kawai J."/>
            <person name="Okazaki Y."/>
            <person name="Muramatsu M."/>
            <person name="Inoue Y."/>
            <person name="Kira A."/>
            <person name="Hayashizaki Y."/>
        </authorList>
    </citation>
    <scope>NUCLEOTIDE SEQUENCE</scope>
    <source>
        <strain evidence="2">C57BL/6J</strain>
        <tissue evidence="2">Testis</tissue>
    </source>
</reference>
<reference evidence="2" key="5">
    <citation type="journal article" date="2001" name="Nature">
        <title>Functional annotation of a full-length mouse cDNA collection.</title>
        <authorList>
            <consortium name="The RIKEN Genome Exploration Research Group Phase II Team and the FANTOM Consortium"/>
        </authorList>
    </citation>
    <scope>NUCLEOTIDE SEQUENCE</scope>
    <source>
        <strain evidence="2">C57BL/6J</strain>
        <tissue evidence="2">Testis</tissue>
    </source>
</reference>
<reference evidence="2" key="4">
    <citation type="submission" date="2000-07" db="EMBL/GenBank/DDBJ databases">
        <authorList>
            <person name="Adachi J."/>
            <person name="Aizawa K."/>
            <person name="Akahira S."/>
            <person name="Akimura T."/>
            <person name="Arai A."/>
            <person name="Aono H."/>
            <person name="Arakawa T."/>
            <person name="Bono H."/>
            <person name="Carninci P."/>
            <person name="Fukuda S."/>
            <person name="Fukunishi Y."/>
            <person name="Furuno M."/>
            <person name="Hanagaki T."/>
            <person name="Hara A."/>
            <person name="Hayatsu N."/>
            <person name="Hiramoto K."/>
            <person name="Hiraoka T."/>
            <person name="Hori F."/>
            <person name="Imotani K."/>
            <person name="Ishii Y."/>
            <person name="Itoh M."/>
            <person name="Izawa M."/>
            <person name="Kasukawa T."/>
            <person name="Kato H."/>
            <person name="Kawai J."/>
            <person name="Kojima Y."/>
            <person name="Konno H."/>
            <person name="Kouda M."/>
            <person name="Koya S."/>
            <person name="Kurihara C."/>
            <person name="Matsuyama T."/>
            <person name="Miyazaki A."/>
            <person name="Nishi K."/>
            <person name="Nomura K."/>
            <person name="Numazaki R."/>
            <person name="Ohno M."/>
            <person name="Okazaki Y."/>
            <person name="Okido T."/>
            <person name="Owa C."/>
            <person name="Saito H."/>
            <person name="Saito R."/>
            <person name="Sakai C."/>
            <person name="Sakai K."/>
            <person name="Sano H."/>
            <person name="Sasaki D."/>
            <person name="Shibata K."/>
            <person name="Shibata Y."/>
            <person name="Shinagawa A."/>
            <person name="Shiraki T."/>
            <person name="Sogabe Y."/>
            <person name="Suzuki H."/>
            <person name="Tagami M."/>
            <person name="Tagawa A."/>
            <person name="Takahashi F."/>
            <person name="Tanaka T."/>
            <person name="Tejima Y."/>
            <person name="Toya T."/>
            <person name="Yamamura T."/>
            <person name="Yasunishi A."/>
            <person name="Yoshida K."/>
            <person name="Yoshino M."/>
            <person name="Muramatsu M."/>
            <person name="Hayashizaki Y."/>
        </authorList>
    </citation>
    <scope>NUCLEOTIDE SEQUENCE</scope>
    <source>
        <strain evidence="2">C57BL/6J</strain>
        <tissue evidence="2">Testis</tissue>
    </source>
</reference>
<evidence type="ECO:0000313" key="3">
    <source>
        <dbReference type="MGI" id="MGI:1922325"/>
    </source>
</evidence>
<reference evidence="2" key="1">
    <citation type="journal article" date="1999" name="Methods Enzymol.">
        <title>High-efficiency full-length cDNA cloning.</title>
        <authorList>
            <person name="Carninci P."/>
            <person name="Hayashizaki Y."/>
        </authorList>
    </citation>
    <scope>NUCLEOTIDE SEQUENCE</scope>
    <source>
        <strain evidence="2">C57BL/6J</strain>
        <tissue evidence="2">Testis</tissue>
    </source>
</reference>
<sequence>MLNTSNHFLLLPDFGSSLTNPHLSPPPCLACYAGLYPLLKYKPVPFFLQGASCKEFGQSKEKSNQFTDENHQEAFATVWGKPREIQSNPEDEGRPHPPPCRPHAVS</sequence>
<reference evidence="2" key="8">
    <citation type="journal article" date="2005" name="Science">
        <title>Antisense Transcription in the Mammalian Transcriptome.</title>
        <authorList>
            <consortium name="RIKEN Genome Exploration Research Group and Genome Science Group (Genome Network Project Core Group) and the FANTOM Consortium"/>
        </authorList>
    </citation>
    <scope>NUCLEOTIDE SEQUENCE</scope>
    <source>
        <strain evidence="2">C57BL/6J</strain>
        <tissue evidence="2">Testis</tissue>
    </source>
</reference>
<dbReference type="MGI" id="MGI:1922325">
    <property type="gene designation" value="4930517O19Rik"/>
</dbReference>
<dbReference type="AlphaFoldDB" id="Q9D540"/>
<reference evidence="2" key="7">
    <citation type="journal article" date="2005" name="Science">
        <title>The Transcriptional Landscape of the Mammalian Genome.</title>
        <authorList>
            <consortium name="The FANTOM Consortium"/>
            <consortium name="Riken Genome Exploration Research Group and Genome Science Group (Genome Network Project Core Group)"/>
        </authorList>
    </citation>
    <scope>NUCLEOTIDE SEQUENCE</scope>
    <source>
        <strain evidence="2">C57BL/6J</strain>
        <tissue evidence="2">Testis</tissue>
    </source>
</reference>
<accession>Q9D540</accession>
<protein>
    <submittedName>
        <fullName evidence="2">Uncharacterized protein</fullName>
    </submittedName>
</protein>
<reference evidence="2" key="2">
    <citation type="journal article" date="2000" name="Genome Res.">
        <title>Normalization and subtraction of cap-trapper-selected cDNAs to prepare full-length cDNA libraries for rapid discovery of new genes.</title>
        <authorList>
            <person name="Carninci P."/>
            <person name="Shibata Y."/>
            <person name="Hayatsu N."/>
            <person name="Sugahara Y."/>
            <person name="Shibata K."/>
            <person name="Itoh M."/>
            <person name="Konno H."/>
            <person name="Okazaki Y."/>
            <person name="Muramatsu M."/>
            <person name="Hayashizaki Y."/>
        </authorList>
    </citation>
    <scope>NUCLEOTIDE SEQUENCE</scope>
    <source>
        <strain evidence="2">C57BL/6J</strain>
        <tissue evidence="2">Testis</tissue>
    </source>
</reference>
<feature type="compositionally biased region" description="Pro residues" evidence="1">
    <location>
        <begin position="96"/>
        <end position="106"/>
    </location>
</feature>
<proteinExistence type="evidence at transcript level"/>
<reference evidence="2" key="6">
    <citation type="journal article" date="2002" name="Nature">
        <title>Analysis of the mouse transcriptome based on functional annotation of 60,770 full-length cDNAs.</title>
        <authorList>
            <consortium name="The FANTOM Consortium and the RIKEN Genome Exploration Research Group Phase I and II Team"/>
        </authorList>
    </citation>
    <scope>NUCLEOTIDE SEQUENCE</scope>
    <source>
        <strain evidence="2">C57BL/6J</strain>
        <tissue evidence="2">Testis</tissue>
    </source>
</reference>
<evidence type="ECO:0000256" key="1">
    <source>
        <dbReference type="SAM" id="MobiDB-lite"/>
    </source>
</evidence>
<evidence type="ECO:0000313" key="2">
    <source>
        <dbReference type="EMBL" id="BAB29988.1"/>
    </source>
</evidence>
<gene>
    <name evidence="3" type="primary">4930517O19Rik</name>
</gene>
<name>Q9D540_MOUSE</name>
<organism evidence="2">
    <name type="scientific">Mus musculus</name>
    <name type="common">Mouse</name>
    <dbReference type="NCBI Taxonomy" id="10090"/>
    <lineage>
        <taxon>Eukaryota</taxon>
        <taxon>Metazoa</taxon>
        <taxon>Chordata</taxon>
        <taxon>Craniata</taxon>
        <taxon>Vertebrata</taxon>
        <taxon>Euteleostomi</taxon>
        <taxon>Mammalia</taxon>
        <taxon>Eutheria</taxon>
        <taxon>Euarchontoglires</taxon>
        <taxon>Glires</taxon>
        <taxon>Rodentia</taxon>
        <taxon>Myomorpha</taxon>
        <taxon>Muroidea</taxon>
        <taxon>Muridae</taxon>
        <taxon>Murinae</taxon>
        <taxon>Mus</taxon>
        <taxon>Mus</taxon>
    </lineage>
</organism>
<dbReference type="EMBL" id="AK015818">
    <property type="protein sequence ID" value="BAB29988.1"/>
    <property type="molecule type" value="mRNA"/>
</dbReference>
<dbReference type="AGR" id="MGI:1922325"/>
<feature type="region of interest" description="Disordered" evidence="1">
    <location>
        <begin position="75"/>
        <end position="106"/>
    </location>
</feature>